<keyword evidence="1" id="KW-0540">Nuclease</keyword>
<keyword evidence="2" id="KW-1185">Reference proteome</keyword>
<dbReference type="EMBL" id="JADOUE010000001">
    <property type="protein sequence ID" value="MBG6123253.1"/>
    <property type="molecule type" value="Genomic_DNA"/>
</dbReference>
<organism evidence="1 2">
    <name type="scientific">Corynebacterium aquatimens</name>
    <dbReference type="NCBI Taxonomy" id="1190508"/>
    <lineage>
        <taxon>Bacteria</taxon>
        <taxon>Bacillati</taxon>
        <taxon>Actinomycetota</taxon>
        <taxon>Actinomycetes</taxon>
        <taxon>Mycobacteriales</taxon>
        <taxon>Corynebacteriaceae</taxon>
        <taxon>Corynebacterium</taxon>
    </lineage>
</organism>
<proteinExistence type="predicted"/>
<keyword evidence="1" id="KW-0378">Hydrolase</keyword>
<dbReference type="Gene3D" id="1.20.120.920">
    <property type="entry name" value="CRISPR-associated endonuclease Cas1, C-terminal domain"/>
    <property type="match status" value="1"/>
</dbReference>
<accession>A0A931GSN2</accession>
<gene>
    <name evidence="1" type="ORF">IW254_002222</name>
</gene>
<protein>
    <submittedName>
        <fullName evidence="1">CRISPR/Cas system-associated endonuclease Cas1</fullName>
    </submittedName>
</protein>
<dbReference type="AlphaFoldDB" id="A0A931GSN2"/>
<reference evidence="1" key="1">
    <citation type="submission" date="2020-11" db="EMBL/GenBank/DDBJ databases">
        <title>Sequencing the genomes of 1000 actinobacteria strains.</title>
        <authorList>
            <person name="Klenk H.-P."/>
        </authorList>
    </citation>
    <scope>NUCLEOTIDE SEQUENCE</scope>
    <source>
        <strain evidence="1">DSM 45632</strain>
    </source>
</reference>
<dbReference type="Proteomes" id="UP000658613">
    <property type="component" value="Unassembled WGS sequence"/>
</dbReference>
<comment type="caution">
    <text evidence="1">The sequence shown here is derived from an EMBL/GenBank/DDBJ whole genome shotgun (WGS) entry which is preliminary data.</text>
</comment>
<evidence type="ECO:0000313" key="2">
    <source>
        <dbReference type="Proteomes" id="UP000658613"/>
    </source>
</evidence>
<dbReference type="GO" id="GO:0004519">
    <property type="term" value="F:endonuclease activity"/>
    <property type="evidence" value="ECO:0007669"/>
    <property type="project" value="UniProtKB-KW"/>
</dbReference>
<evidence type="ECO:0000313" key="1">
    <source>
        <dbReference type="EMBL" id="MBG6123253.1"/>
    </source>
</evidence>
<sequence length="114" mass="12695">MVVGLGFVPSLGVIHTGTDRSFVYDIADLYKAEITIPSAFNAVASGVRDPHITVRRVVRDAVVEKRLMPRIVKDLKYVMDTPDEDLSLEAELYLWTELEVISSGVNWAEQESAT</sequence>
<name>A0A931GSN2_9CORY</name>
<dbReference type="InterPro" id="IPR042206">
    <property type="entry name" value="CRISPR-assoc_Cas1_C"/>
</dbReference>
<keyword evidence="1" id="KW-0255">Endonuclease</keyword>